<dbReference type="InterPro" id="IPR029058">
    <property type="entry name" value="AB_hydrolase_fold"/>
</dbReference>
<keyword evidence="5" id="KW-1185">Reference proteome</keyword>
<dbReference type="InterPro" id="IPR003140">
    <property type="entry name" value="PLipase/COase/thioEstase"/>
</dbReference>
<dbReference type="PANTHER" id="PTHR10655">
    <property type="entry name" value="LYSOPHOSPHOLIPASE-RELATED"/>
    <property type="match status" value="1"/>
</dbReference>
<evidence type="ECO:0000259" key="3">
    <source>
        <dbReference type="Pfam" id="PF02230"/>
    </source>
</evidence>
<dbReference type="Gene3D" id="3.40.50.1820">
    <property type="entry name" value="alpha/beta hydrolase"/>
    <property type="match status" value="1"/>
</dbReference>
<dbReference type="GO" id="GO:0016787">
    <property type="term" value="F:hydrolase activity"/>
    <property type="evidence" value="ECO:0007669"/>
    <property type="project" value="UniProtKB-KW"/>
</dbReference>
<dbReference type="PANTHER" id="PTHR10655:SF17">
    <property type="entry name" value="LYSOPHOSPHOLIPASE-LIKE PROTEIN 1"/>
    <property type="match status" value="1"/>
</dbReference>
<evidence type="ECO:0000256" key="2">
    <source>
        <dbReference type="ARBA" id="ARBA00022801"/>
    </source>
</evidence>
<gene>
    <name evidence="4" type="ORF">SAMN05421877_102365</name>
</gene>
<evidence type="ECO:0000256" key="1">
    <source>
        <dbReference type="ARBA" id="ARBA00006499"/>
    </source>
</evidence>
<dbReference type="InterPro" id="IPR050565">
    <property type="entry name" value="LYPA1-2/EST-like"/>
</dbReference>
<dbReference type="EMBL" id="FNUT01000002">
    <property type="protein sequence ID" value="SEF76985.1"/>
    <property type="molecule type" value="Genomic_DNA"/>
</dbReference>
<dbReference type="AlphaFoldDB" id="A0A1H5UPK8"/>
<feature type="domain" description="Phospholipase/carboxylesterase/thioesterase" evidence="3">
    <location>
        <begin position="36"/>
        <end position="223"/>
    </location>
</feature>
<protein>
    <submittedName>
        <fullName evidence="4">Phospholipase/carboxylesterase</fullName>
    </submittedName>
</protein>
<comment type="similarity">
    <text evidence="1">Belongs to the AB hydrolase superfamily. AB hydrolase 2 family.</text>
</comment>
<dbReference type="Pfam" id="PF02230">
    <property type="entry name" value="Abhydrolase_2"/>
    <property type="match status" value="1"/>
</dbReference>
<accession>A0A1H5UPK8</accession>
<evidence type="ECO:0000313" key="5">
    <source>
        <dbReference type="Proteomes" id="UP000236731"/>
    </source>
</evidence>
<name>A0A1H5UPK8_9SPHI</name>
<keyword evidence="2" id="KW-0378">Hydrolase</keyword>
<dbReference type="SUPFAM" id="SSF53474">
    <property type="entry name" value="alpha/beta-Hydrolases"/>
    <property type="match status" value="1"/>
</dbReference>
<sequence length="225" mass="24913">MRYGVLESSALHPFKHRRNTIMSNSKIYQGGNLENPSKALIMIHGRGGSAQDIMGLSQYLQVDDFMLIGPEANQNTWYPHSFMAEIASNQPKLDEALALIAEAVELAKDKGIAEDHIYLLGFSQGACLTLEYATRNATRYGGLIAFTGGLIGDQIYPEHYQGDFSGTPVFIGTSDPDFHVPVKRVQESTKQLSSMGADVIEKIYPEMGHTITQDEIEIVNEKIFK</sequence>
<dbReference type="Proteomes" id="UP000236731">
    <property type="component" value="Unassembled WGS sequence"/>
</dbReference>
<reference evidence="5" key="1">
    <citation type="submission" date="2016-10" db="EMBL/GenBank/DDBJ databases">
        <authorList>
            <person name="Varghese N."/>
            <person name="Submissions S."/>
        </authorList>
    </citation>
    <scope>NUCLEOTIDE SEQUENCE [LARGE SCALE GENOMIC DNA]</scope>
    <source>
        <strain evidence="5">DSM 22361</strain>
    </source>
</reference>
<proteinExistence type="inferred from homology"/>
<evidence type="ECO:0000313" key="4">
    <source>
        <dbReference type="EMBL" id="SEF76985.1"/>
    </source>
</evidence>
<organism evidence="4 5">
    <name type="scientific">Sphingobacterium lactis</name>
    <dbReference type="NCBI Taxonomy" id="797291"/>
    <lineage>
        <taxon>Bacteria</taxon>
        <taxon>Pseudomonadati</taxon>
        <taxon>Bacteroidota</taxon>
        <taxon>Sphingobacteriia</taxon>
        <taxon>Sphingobacteriales</taxon>
        <taxon>Sphingobacteriaceae</taxon>
        <taxon>Sphingobacterium</taxon>
    </lineage>
</organism>